<accession>A0A840RZB4</accession>
<dbReference type="AlphaFoldDB" id="A0A840RZB4"/>
<sequence length="34" mass="4140">MRTIVWVFYKNVGFEIQFIPILLLLFINDVNNRL</sequence>
<organism evidence="2 3">
    <name type="scientific">Glaciimonas immobilis</name>
    <dbReference type="NCBI Taxonomy" id="728004"/>
    <lineage>
        <taxon>Bacteria</taxon>
        <taxon>Pseudomonadati</taxon>
        <taxon>Pseudomonadota</taxon>
        <taxon>Betaproteobacteria</taxon>
        <taxon>Burkholderiales</taxon>
        <taxon>Oxalobacteraceae</taxon>
        <taxon>Glaciimonas</taxon>
    </lineage>
</organism>
<feature type="transmembrane region" description="Helical" evidence="1">
    <location>
        <begin position="6"/>
        <end position="27"/>
    </location>
</feature>
<evidence type="ECO:0000313" key="2">
    <source>
        <dbReference type="EMBL" id="MBB5201750.1"/>
    </source>
</evidence>
<keyword evidence="1" id="KW-0472">Membrane</keyword>
<protein>
    <submittedName>
        <fullName evidence="2">Uncharacterized protein</fullName>
    </submittedName>
</protein>
<dbReference type="EMBL" id="JACHHQ010000008">
    <property type="protein sequence ID" value="MBB5201750.1"/>
    <property type="molecule type" value="Genomic_DNA"/>
</dbReference>
<evidence type="ECO:0000313" key="3">
    <source>
        <dbReference type="Proteomes" id="UP000571084"/>
    </source>
</evidence>
<proteinExistence type="predicted"/>
<name>A0A840RZB4_9BURK</name>
<keyword evidence="1" id="KW-0812">Transmembrane</keyword>
<comment type="caution">
    <text evidence="2">The sequence shown here is derived from an EMBL/GenBank/DDBJ whole genome shotgun (WGS) entry which is preliminary data.</text>
</comment>
<evidence type="ECO:0000256" key="1">
    <source>
        <dbReference type="SAM" id="Phobius"/>
    </source>
</evidence>
<keyword evidence="1" id="KW-1133">Transmembrane helix</keyword>
<gene>
    <name evidence="2" type="ORF">HNR39_003608</name>
</gene>
<reference evidence="2 3" key="1">
    <citation type="submission" date="2020-08" db="EMBL/GenBank/DDBJ databases">
        <title>Genomic Encyclopedia of Type Strains, Phase IV (KMG-IV): sequencing the most valuable type-strain genomes for metagenomic binning, comparative biology and taxonomic classification.</title>
        <authorList>
            <person name="Goeker M."/>
        </authorList>
    </citation>
    <scope>NUCLEOTIDE SEQUENCE [LARGE SCALE GENOMIC DNA]</scope>
    <source>
        <strain evidence="2 3">DSM 23240</strain>
    </source>
</reference>
<keyword evidence="3" id="KW-1185">Reference proteome</keyword>
<dbReference type="Proteomes" id="UP000571084">
    <property type="component" value="Unassembled WGS sequence"/>
</dbReference>